<proteinExistence type="predicted"/>
<dbReference type="PANTHER" id="PTHR46663">
    <property type="entry name" value="DIGUANYLATE CYCLASE DGCT-RELATED"/>
    <property type="match status" value="1"/>
</dbReference>
<keyword evidence="1" id="KW-0812">Transmembrane</keyword>
<dbReference type="InterPro" id="IPR033417">
    <property type="entry name" value="CHASE8"/>
</dbReference>
<feature type="transmembrane region" description="Helical" evidence="1">
    <location>
        <begin position="20"/>
        <end position="43"/>
    </location>
</feature>
<dbReference type="Gene3D" id="3.30.70.270">
    <property type="match status" value="1"/>
</dbReference>
<dbReference type="GO" id="GO:0016020">
    <property type="term" value="C:membrane"/>
    <property type="evidence" value="ECO:0007669"/>
    <property type="project" value="InterPro"/>
</dbReference>
<keyword evidence="1" id="KW-1133">Transmembrane helix</keyword>
<evidence type="ECO:0000256" key="1">
    <source>
        <dbReference type="SAM" id="Phobius"/>
    </source>
</evidence>
<dbReference type="SMART" id="SM00304">
    <property type="entry name" value="HAMP"/>
    <property type="match status" value="1"/>
</dbReference>
<dbReference type="OrthoDB" id="9812260at2"/>
<keyword evidence="1" id="KW-0472">Membrane</keyword>
<dbReference type="SMART" id="SM00267">
    <property type="entry name" value="GGDEF"/>
    <property type="match status" value="1"/>
</dbReference>
<dbReference type="EMBL" id="SACM01000006">
    <property type="protein sequence ID" value="RVT82475.1"/>
    <property type="molecule type" value="Genomic_DNA"/>
</dbReference>
<dbReference type="InterPro" id="IPR043128">
    <property type="entry name" value="Rev_trsase/Diguanyl_cyclase"/>
</dbReference>
<reference evidence="4 5" key="1">
    <citation type="submission" date="2019-01" db="EMBL/GenBank/DDBJ databases">
        <authorList>
            <person name="Chen W.-M."/>
        </authorList>
    </citation>
    <scope>NUCLEOTIDE SEQUENCE [LARGE SCALE GENOMIC DNA]</scope>
    <source>
        <strain evidence="4 5">CCP-18</strain>
    </source>
</reference>
<evidence type="ECO:0000259" key="2">
    <source>
        <dbReference type="PROSITE" id="PS50885"/>
    </source>
</evidence>
<dbReference type="PANTHER" id="PTHR46663:SF2">
    <property type="entry name" value="GGDEF DOMAIN-CONTAINING PROTEIN"/>
    <property type="match status" value="1"/>
</dbReference>
<gene>
    <name evidence="4" type="ORF">EOD73_17235</name>
</gene>
<feature type="transmembrane region" description="Helical" evidence="1">
    <location>
        <begin position="162"/>
        <end position="184"/>
    </location>
</feature>
<keyword evidence="5" id="KW-1185">Reference proteome</keyword>
<dbReference type="Pfam" id="PF17152">
    <property type="entry name" value="CHASE8"/>
    <property type="match status" value="1"/>
</dbReference>
<dbReference type="InterPro" id="IPR029787">
    <property type="entry name" value="Nucleotide_cyclase"/>
</dbReference>
<evidence type="ECO:0000313" key="4">
    <source>
        <dbReference type="EMBL" id="RVT82475.1"/>
    </source>
</evidence>
<dbReference type="RefSeq" id="WP_127684283.1">
    <property type="nucleotide sequence ID" value="NZ_SACM01000006.1"/>
</dbReference>
<dbReference type="Pfam" id="PF00990">
    <property type="entry name" value="GGDEF"/>
    <property type="match status" value="1"/>
</dbReference>
<evidence type="ECO:0000313" key="5">
    <source>
        <dbReference type="Proteomes" id="UP000288587"/>
    </source>
</evidence>
<dbReference type="CDD" id="cd06225">
    <property type="entry name" value="HAMP"/>
    <property type="match status" value="1"/>
</dbReference>
<dbReference type="Gene3D" id="6.10.340.10">
    <property type="match status" value="1"/>
</dbReference>
<dbReference type="SUPFAM" id="SSF158472">
    <property type="entry name" value="HAMP domain-like"/>
    <property type="match status" value="1"/>
</dbReference>
<dbReference type="AlphaFoldDB" id="A0A437LAP8"/>
<dbReference type="CDD" id="cd01949">
    <property type="entry name" value="GGDEF"/>
    <property type="match status" value="1"/>
</dbReference>
<organism evidence="4 5">
    <name type="scientific">Inhella crocodyli</name>
    <dbReference type="NCBI Taxonomy" id="2499851"/>
    <lineage>
        <taxon>Bacteria</taxon>
        <taxon>Pseudomonadati</taxon>
        <taxon>Pseudomonadota</taxon>
        <taxon>Betaproteobacteria</taxon>
        <taxon>Burkholderiales</taxon>
        <taxon>Sphaerotilaceae</taxon>
        <taxon>Inhella</taxon>
    </lineage>
</organism>
<accession>A0A437LAP8</accession>
<protein>
    <submittedName>
        <fullName evidence="4">Sensor domain-containing diguanylate cyclase</fullName>
    </submittedName>
</protein>
<dbReference type="NCBIfam" id="TIGR00254">
    <property type="entry name" value="GGDEF"/>
    <property type="match status" value="1"/>
</dbReference>
<dbReference type="Pfam" id="PF00672">
    <property type="entry name" value="HAMP"/>
    <property type="match status" value="1"/>
</dbReference>
<comment type="caution">
    <text evidence="4">The sequence shown here is derived from an EMBL/GenBank/DDBJ whole genome shotgun (WGS) entry which is preliminary data.</text>
</comment>
<dbReference type="SUPFAM" id="SSF55073">
    <property type="entry name" value="Nucleotide cyclase"/>
    <property type="match status" value="1"/>
</dbReference>
<feature type="domain" description="GGDEF" evidence="3">
    <location>
        <begin position="287"/>
        <end position="420"/>
    </location>
</feature>
<dbReference type="PROSITE" id="PS50887">
    <property type="entry name" value="GGDEF"/>
    <property type="match status" value="1"/>
</dbReference>
<feature type="domain" description="HAMP" evidence="2">
    <location>
        <begin position="186"/>
        <end position="239"/>
    </location>
</feature>
<sequence>MPSTALTPDRRRPSLVRRLTWTSLGVMALALLLSAALLAWVTYRHLQGEQVRSAEQGASLLIENLAPTLAFKDPVAADRVLRGLRQRGDLLELQVWTAANTGFADWRAAGRGMTAWTRGGEGTHLDHEGMTLVRPIRLQGELLGWLVWRESFSSLNASLARLALWALGVALAACAAAGLALAWVQRQALTPLVDLSRLAEQVADGQDYGLRAQVGRQDEVGRLATRLNGMLARIEAADRELKQQLRQEQRAGQALHQLAHRDPLTGLLNRLAFETELAERFAQLGRGGLALLFIDLDNFKWVNDNLGHAAGDAVLVEVGRRMSRELRNTDSLFRLGGDEFALLVAPVSDPGAVAHLAGRLVAAVREPLNLQGQSVPVGATVGLAFAPDDAGTASDLLRAADAAMYAAKRAGKNTYRRVADLAPPA</sequence>
<dbReference type="GO" id="GO:0007165">
    <property type="term" value="P:signal transduction"/>
    <property type="evidence" value="ECO:0007669"/>
    <property type="project" value="InterPro"/>
</dbReference>
<dbReference type="InterPro" id="IPR052163">
    <property type="entry name" value="DGC-Regulatory_Protein"/>
</dbReference>
<dbReference type="Proteomes" id="UP000288587">
    <property type="component" value="Unassembled WGS sequence"/>
</dbReference>
<dbReference type="PROSITE" id="PS50885">
    <property type="entry name" value="HAMP"/>
    <property type="match status" value="1"/>
</dbReference>
<evidence type="ECO:0000259" key="3">
    <source>
        <dbReference type="PROSITE" id="PS50887"/>
    </source>
</evidence>
<dbReference type="InterPro" id="IPR003660">
    <property type="entry name" value="HAMP_dom"/>
</dbReference>
<dbReference type="InterPro" id="IPR000160">
    <property type="entry name" value="GGDEF_dom"/>
</dbReference>
<name>A0A437LAP8_9BURK</name>